<dbReference type="RefSeq" id="WP_183305039.1">
    <property type="nucleotide sequence ID" value="NZ_JACIFD010000017.1"/>
</dbReference>
<evidence type="ECO:0000256" key="5">
    <source>
        <dbReference type="RuleBase" id="RU003512"/>
    </source>
</evidence>
<feature type="signal peptide" evidence="7">
    <location>
        <begin position="1"/>
        <end position="21"/>
    </location>
</feature>
<evidence type="ECO:0000256" key="4">
    <source>
        <dbReference type="ARBA" id="ARBA00022729"/>
    </source>
</evidence>
<dbReference type="PRINTS" id="PR00691">
    <property type="entry name" value="ADHESINB"/>
</dbReference>
<dbReference type="PANTHER" id="PTHR42953">
    <property type="entry name" value="HIGH-AFFINITY ZINC UPTAKE SYSTEM PROTEIN ZNUA-RELATED"/>
    <property type="match status" value="1"/>
</dbReference>
<feature type="chain" id="PRO_5039388504" evidence="7">
    <location>
        <begin position="22"/>
        <end position="356"/>
    </location>
</feature>
<dbReference type="GO" id="GO:0007155">
    <property type="term" value="P:cell adhesion"/>
    <property type="evidence" value="ECO:0007669"/>
    <property type="project" value="InterPro"/>
</dbReference>
<evidence type="ECO:0000256" key="7">
    <source>
        <dbReference type="SAM" id="SignalP"/>
    </source>
</evidence>
<dbReference type="Proteomes" id="UP000571183">
    <property type="component" value="Unassembled WGS sequence"/>
</dbReference>
<dbReference type="PANTHER" id="PTHR42953:SF1">
    <property type="entry name" value="METAL-BINDING PROTEIN HI_0362-RELATED"/>
    <property type="match status" value="1"/>
</dbReference>
<evidence type="ECO:0000256" key="1">
    <source>
        <dbReference type="ARBA" id="ARBA00004196"/>
    </source>
</evidence>
<dbReference type="PROSITE" id="PS51257">
    <property type="entry name" value="PROKAR_LIPOPROTEIN"/>
    <property type="match status" value="1"/>
</dbReference>
<protein>
    <submittedName>
        <fullName evidence="8">Zinc/manganese transport system substrate-binding protein/manganese/iron transport system substrate-binding protein</fullName>
    </submittedName>
</protein>
<reference evidence="8" key="1">
    <citation type="submission" date="2020-08" db="EMBL/GenBank/DDBJ databases">
        <title>Sequencing the genomes of 1000 actinobacteria strains.</title>
        <authorList>
            <person name="Klenk H.-P."/>
        </authorList>
    </citation>
    <scope>NUCLEOTIDE SEQUENCE [LARGE SCALE GENOMIC DNA]</scope>
    <source>
        <strain evidence="8">DSM 27064</strain>
    </source>
</reference>
<evidence type="ECO:0000256" key="2">
    <source>
        <dbReference type="ARBA" id="ARBA00022448"/>
    </source>
</evidence>
<dbReference type="GO" id="GO:0030001">
    <property type="term" value="P:metal ion transport"/>
    <property type="evidence" value="ECO:0007669"/>
    <property type="project" value="InterPro"/>
</dbReference>
<dbReference type="InterPro" id="IPR006127">
    <property type="entry name" value="ZnuA-like"/>
</dbReference>
<proteinExistence type="inferred from homology"/>
<dbReference type="Gene3D" id="3.40.50.1980">
    <property type="entry name" value="Nitrogenase molybdenum iron protein domain"/>
    <property type="match status" value="2"/>
</dbReference>
<dbReference type="AlphaFoldDB" id="A0A840DFH0"/>
<feature type="compositionally biased region" description="Basic and acidic residues" evidence="6">
    <location>
        <begin position="146"/>
        <end position="161"/>
    </location>
</feature>
<keyword evidence="3" id="KW-0479">Metal-binding</keyword>
<keyword evidence="2 5" id="KW-0813">Transport</keyword>
<comment type="similarity">
    <text evidence="5">Belongs to the bacterial solute-binding protein 9 family.</text>
</comment>
<comment type="subcellular location">
    <subcellularLocation>
        <location evidence="1">Cell envelope</location>
    </subcellularLocation>
</comment>
<sequence>MRKFLTKTAAFAATAAALVLAAGCSNDAATPGAESASGLQVAATTTQLQDFVHNIGGDKVQVTGLLKPGSSAHSFDPSPADLKALAAADILLVNGAGLDDFIHSAVEASGFKGEIVTVADGVDLAEAAEITAAARGGAIHNPAAASHDHSVDHDAEHDHGTHHTHGANGTIDPHIWTSPRYANAMLQPIAQALAAADPENTEFYRQNAAAYGAKLVALDEWLGNSFGQVDPAKKKFVSTHNALLYFLHDYQITYVGSVIPSFEDNAEPSAAELKTLVENIKAAGVPAIFVESSNSPRLNSTVAKEAGIPVVTDPIYADSLAAEGEASTYIGATISNARTMLTAWGYELSEPPAELQ</sequence>
<dbReference type="InterPro" id="IPR006128">
    <property type="entry name" value="Lipoprotein_PsaA-like"/>
</dbReference>
<evidence type="ECO:0000313" key="8">
    <source>
        <dbReference type="EMBL" id="MBB4072161.1"/>
    </source>
</evidence>
<dbReference type="InterPro" id="IPR006129">
    <property type="entry name" value="AdhesinB"/>
</dbReference>
<comment type="caution">
    <text evidence="8">The sequence shown here is derived from an EMBL/GenBank/DDBJ whole genome shotgun (WGS) entry which is preliminary data.</text>
</comment>
<keyword evidence="9" id="KW-1185">Reference proteome</keyword>
<gene>
    <name evidence="8" type="ORF">F5897_001490</name>
</gene>
<dbReference type="SUPFAM" id="SSF53807">
    <property type="entry name" value="Helical backbone' metal receptor"/>
    <property type="match status" value="1"/>
</dbReference>
<keyword evidence="4 7" id="KW-0732">Signal</keyword>
<dbReference type="GO" id="GO:0046872">
    <property type="term" value="F:metal ion binding"/>
    <property type="evidence" value="ECO:0007669"/>
    <property type="project" value="UniProtKB-KW"/>
</dbReference>
<dbReference type="InterPro" id="IPR050492">
    <property type="entry name" value="Bact_metal-bind_prot9"/>
</dbReference>
<accession>A0A840DFH0</accession>
<dbReference type="Pfam" id="PF01297">
    <property type="entry name" value="ZnuA"/>
    <property type="match status" value="1"/>
</dbReference>
<dbReference type="GO" id="GO:0030313">
    <property type="term" value="C:cell envelope"/>
    <property type="evidence" value="ECO:0007669"/>
    <property type="project" value="UniProtKB-SubCell"/>
</dbReference>
<dbReference type="PRINTS" id="PR00690">
    <property type="entry name" value="ADHESNFAMILY"/>
</dbReference>
<evidence type="ECO:0000256" key="3">
    <source>
        <dbReference type="ARBA" id="ARBA00022723"/>
    </source>
</evidence>
<dbReference type="EMBL" id="JACIFD010000017">
    <property type="protein sequence ID" value="MBB4072161.1"/>
    <property type="molecule type" value="Genomic_DNA"/>
</dbReference>
<evidence type="ECO:0000313" key="9">
    <source>
        <dbReference type="Proteomes" id="UP000571183"/>
    </source>
</evidence>
<name>A0A840DFH0_9MICO</name>
<organism evidence="8 9">
    <name type="scientific">Canibacter oris</name>
    <dbReference type="NCBI Taxonomy" id="1365628"/>
    <lineage>
        <taxon>Bacteria</taxon>
        <taxon>Bacillati</taxon>
        <taxon>Actinomycetota</taxon>
        <taxon>Actinomycetes</taxon>
        <taxon>Micrococcales</taxon>
        <taxon>Microbacteriaceae</taxon>
        <taxon>Canibacter</taxon>
    </lineage>
</organism>
<evidence type="ECO:0000256" key="6">
    <source>
        <dbReference type="SAM" id="MobiDB-lite"/>
    </source>
</evidence>
<feature type="region of interest" description="Disordered" evidence="6">
    <location>
        <begin position="142"/>
        <end position="171"/>
    </location>
</feature>